<evidence type="ECO:0000313" key="2">
    <source>
        <dbReference type="Proteomes" id="UP000294746"/>
    </source>
</evidence>
<accession>A0A4R2RRF5</accession>
<dbReference type="AlphaFoldDB" id="A0A4R2RRF5"/>
<reference evidence="1 2" key="1">
    <citation type="submission" date="2019-03" db="EMBL/GenBank/DDBJ databases">
        <title>Genomic Encyclopedia of Type Strains, Phase IV (KMG-IV): sequencing the most valuable type-strain genomes for metagenomic binning, comparative biology and taxonomic classification.</title>
        <authorList>
            <person name="Goeker M."/>
        </authorList>
    </citation>
    <scope>NUCLEOTIDE SEQUENCE [LARGE SCALE GENOMIC DNA]</scope>
    <source>
        <strain evidence="1 2">DSM 46831</strain>
    </source>
</reference>
<proteinExistence type="predicted"/>
<dbReference type="EMBL" id="SLXV01000030">
    <property type="protein sequence ID" value="TCP65774.1"/>
    <property type="molecule type" value="Genomic_DNA"/>
</dbReference>
<gene>
    <name evidence="1" type="ORF">EDD57_13013</name>
</gene>
<comment type="caution">
    <text evidence="1">The sequence shown here is derived from an EMBL/GenBank/DDBJ whole genome shotgun (WGS) entry which is preliminary data.</text>
</comment>
<organism evidence="1 2">
    <name type="scientific">Baia soyae</name>
    <dbReference type="NCBI Taxonomy" id="1544746"/>
    <lineage>
        <taxon>Bacteria</taxon>
        <taxon>Bacillati</taxon>
        <taxon>Bacillota</taxon>
        <taxon>Bacilli</taxon>
        <taxon>Bacillales</taxon>
        <taxon>Thermoactinomycetaceae</taxon>
        <taxon>Baia</taxon>
    </lineage>
</organism>
<name>A0A4R2RRF5_9BACL</name>
<dbReference type="Proteomes" id="UP000294746">
    <property type="component" value="Unassembled WGS sequence"/>
</dbReference>
<keyword evidence="2" id="KW-1185">Reference proteome</keyword>
<sequence>MNRKQRDWRDVLGTFTQVEIDQIPCPSCQLPVLEYQYQANCHLLFVWCEPCAEGTSIGQVREPYNKKKDQAKKIPNFQMVVHMN</sequence>
<evidence type="ECO:0000313" key="1">
    <source>
        <dbReference type="EMBL" id="TCP65774.1"/>
    </source>
</evidence>
<protein>
    <submittedName>
        <fullName evidence="1">Uncharacterized protein</fullName>
    </submittedName>
</protein>
<dbReference type="RefSeq" id="WP_131849258.1">
    <property type="nucleotide sequence ID" value="NZ_SLXV01000030.1"/>
</dbReference>